<dbReference type="InParanoid" id="S8DVG4"/>
<dbReference type="PANTHER" id="PTHR23501:SF189">
    <property type="entry name" value="DRUG TRANSPORTER, PUTATIVE (AFU_ORTHOLOGUE AFUA_4G03920)-RELATED"/>
    <property type="match status" value="1"/>
</dbReference>
<dbReference type="Gene3D" id="1.20.1720.10">
    <property type="entry name" value="Multidrug resistance protein D"/>
    <property type="match status" value="1"/>
</dbReference>
<evidence type="ECO:0000256" key="3">
    <source>
        <dbReference type="ARBA" id="ARBA00022448"/>
    </source>
</evidence>
<dbReference type="HOGENOM" id="CLU_000960_22_0_1"/>
<keyword evidence="5 7" id="KW-1133">Transmembrane helix</keyword>
<dbReference type="PROSITE" id="PS50850">
    <property type="entry name" value="MFS"/>
    <property type="match status" value="1"/>
</dbReference>
<dbReference type="PRINTS" id="PR01036">
    <property type="entry name" value="TCRTETB"/>
</dbReference>
<dbReference type="EMBL" id="KE504186">
    <property type="protein sequence ID" value="EPS96602.1"/>
    <property type="molecule type" value="Genomic_DNA"/>
</dbReference>
<gene>
    <name evidence="9" type="ORF">FOMPIDRAFT_1130046</name>
</gene>
<dbReference type="InterPro" id="IPR036259">
    <property type="entry name" value="MFS_trans_sf"/>
</dbReference>
<evidence type="ECO:0000256" key="6">
    <source>
        <dbReference type="ARBA" id="ARBA00023136"/>
    </source>
</evidence>
<comment type="similarity">
    <text evidence="2">Belongs to the major facilitator superfamily.</text>
</comment>
<dbReference type="CDD" id="cd17502">
    <property type="entry name" value="MFS_Azr1_MDR_like"/>
    <property type="match status" value="1"/>
</dbReference>
<dbReference type="GO" id="GO:0012505">
    <property type="term" value="C:endomembrane system"/>
    <property type="evidence" value="ECO:0007669"/>
    <property type="project" value="UniProtKB-SubCell"/>
</dbReference>
<dbReference type="InterPro" id="IPR020846">
    <property type="entry name" value="MFS_dom"/>
</dbReference>
<comment type="subcellular location">
    <subcellularLocation>
        <location evidence="1">Endomembrane system</location>
        <topology evidence="1">Multi-pass membrane protein</topology>
    </subcellularLocation>
</comment>
<reference evidence="9 10" key="1">
    <citation type="journal article" date="2012" name="Science">
        <title>The Paleozoic origin of enzymatic lignin decomposition reconstructed from 31 fungal genomes.</title>
        <authorList>
            <person name="Floudas D."/>
            <person name="Binder M."/>
            <person name="Riley R."/>
            <person name="Barry K."/>
            <person name="Blanchette R.A."/>
            <person name="Henrissat B."/>
            <person name="Martinez A.T."/>
            <person name="Otillar R."/>
            <person name="Spatafora J.W."/>
            <person name="Yadav J.S."/>
            <person name="Aerts A."/>
            <person name="Benoit I."/>
            <person name="Boyd A."/>
            <person name="Carlson A."/>
            <person name="Copeland A."/>
            <person name="Coutinho P.M."/>
            <person name="de Vries R.P."/>
            <person name="Ferreira P."/>
            <person name="Findley K."/>
            <person name="Foster B."/>
            <person name="Gaskell J."/>
            <person name="Glotzer D."/>
            <person name="Gorecki P."/>
            <person name="Heitman J."/>
            <person name="Hesse C."/>
            <person name="Hori C."/>
            <person name="Igarashi K."/>
            <person name="Jurgens J.A."/>
            <person name="Kallen N."/>
            <person name="Kersten P."/>
            <person name="Kohler A."/>
            <person name="Kuees U."/>
            <person name="Kumar T.K.A."/>
            <person name="Kuo A."/>
            <person name="LaButti K."/>
            <person name="Larrondo L.F."/>
            <person name="Lindquist E."/>
            <person name="Ling A."/>
            <person name="Lombard V."/>
            <person name="Lucas S."/>
            <person name="Lundell T."/>
            <person name="Martin R."/>
            <person name="McLaughlin D.J."/>
            <person name="Morgenstern I."/>
            <person name="Morin E."/>
            <person name="Murat C."/>
            <person name="Nagy L.G."/>
            <person name="Nolan M."/>
            <person name="Ohm R.A."/>
            <person name="Patyshakuliyeva A."/>
            <person name="Rokas A."/>
            <person name="Ruiz-Duenas F.J."/>
            <person name="Sabat G."/>
            <person name="Salamov A."/>
            <person name="Samejima M."/>
            <person name="Schmutz J."/>
            <person name="Slot J.C."/>
            <person name="St John F."/>
            <person name="Stenlid J."/>
            <person name="Sun H."/>
            <person name="Sun S."/>
            <person name="Syed K."/>
            <person name="Tsang A."/>
            <person name="Wiebenga A."/>
            <person name="Young D."/>
            <person name="Pisabarro A."/>
            <person name="Eastwood D.C."/>
            <person name="Martin F."/>
            <person name="Cullen D."/>
            <person name="Grigoriev I.V."/>
            <person name="Hibbett D.S."/>
        </authorList>
    </citation>
    <scope>NUCLEOTIDE SEQUENCE</scope>
    <source>
        <strain evidence="10">FP-58527</strain>
    </source>
</reference>
<name>S8DVG4_FOMSC</name>
<feature type="transmembrane region" description="Helical" evidence="7">
    <location>
        <begin position="406"/>
        <end position="426"/>
    </location>
</feature>
<sequence>MSENTTARCSLELDLVDHIDLDDRQVATPASDGFTVTSTSRTETTETLDVEQNQLLKSQALDPISLTDQTNLLPFKKVMAVFAGLSLCMFVSTLDSVIVATALPTIGEFFNAGAIASWVPSAYLLTSTAFQPLYGRLSDIFGRKATLCLAMGLFMLGCLLAGFSRTIEQLIVFRGIAGVGGGAIISMSQIIISDVVSLRERGKFQGIIGVVVAFGYAVGPVLGGALAQKINWRWCFWIEPPVSLAATTAVMIVLPLKPVEGNFRRKLIVIDYAGAALTLTGCTLLVLPLIWGGVTFPWSSPVVIAPLCSGFFVIGLFCVWEWKGARLPIVPMYIFKHITVTGVYIAMFVNGMVFYSSLFYLPQFFQVALGYSPIRSGIFLFPVLVSQTLFSALAGQIVSRTGRYRAITYLGFAVWAIGCGCLSTVTGSTSKVLLVFYMLLSGFGAGQTMQPTTVAAQASVSRKDMSVVTAVRNFVKLLGGTLSLAMGATIINNALQDSMVGLGMSPNVIKAIIDDPTALGDRFSAASSSKLSGLGITESMAVTILDGYTGGFRTVFILNACFSASAAVTSFLMIRHKELSRGDEEQLKSATREYRPEKVNAQMLPAGTVHDIEKACSVLERYGQQGIHARSEDGVEATSG</sequence>
<feature type="transmembrane region" description="Helical" evidence="7">
    <location>
        <begin position="432"/>
        <end position="456"/>
    </location>
</feature>
<dbReference type="GO" id="GO:0005886">
    <property type="term" value="C:plasma membrane"/>
    <property type="evidence" value="ECO:0007669"/>
    <property type="project" value="TreeGrafter"/>
</dbReference>
<feature type="transmembrane region" description="Helical" evidence="7">
    <location>
        <begin position="145"/>
        <end position="164"/>
    </location>
</feature>
<dbReference type="OrthoDB" id="10021397at2759"/>
<dbReference type="STRING" id="743788.S8DVG4"/>
<organism evidence="9 10">
    <name type="scientific">Fomitopsis schrenkii</name>
    <name type="common">Brown rot fungus</name>
    <dbReference type="NCBI Taxonomy" id="2126942"/>
    <lineage>
        <taxon>Eukaryota</taxon>
        <taxon>Fungi</taxon>
        <taxon>Dikarya</taxon>
        <taxon>Basidiomycota</taxon>
        <taxon>Agaricomycotina</taxon>
        <taxon>Agaricomycetes</taxon>
        <taxon>Polyporales</taxon>
        <taxon>Fomitopsis</taxon>
    </lineage>
</organism>
<dbReference type="SUPFAM" id="SSF103473">
    <property type="entry name" value="MFS general substrate transporter"/>
    <property type="match status" value="1"/>
</dbReference>
<feature type="transmembrane region" description="Helical" evidence="7">
    <location>
        <begin position="555"/>
        <end position="574"/>
    </location>
</feature>
<feature type="domain" description="Major facilitator superfamily (MFS) profile" evidence="8">
    <location>
        <begin position="81"/>
        <end position="578"/>
    </location>
</feature>
<dbReference type="AlphaFoldDB" id="S8DVG4"/>
<dbReference type="GO" id="GO:0022857">
    <property type="term" value="F:transmembrane transporter activity"/>
    <property type="evidence" value="ECO:0007669"/>
    <property type="project" value="InterPro"/>
</dbReference>
<dbReference type="PANTHER" id="PTHR23501">
    <property type="entry name" value="MAJOR FACILITATOR SUPERFAMILY"/>
    <property type="match status" value="1"/>
</dbReference>
<keyword evidence="10" id="KW-1185">Reference proteome</keyword>
<feature type="transmembrane region" description="Helical" evidence="7">
    <location>
        <begin position="477"/>
        <end position="495"/>
    </location>
</feature>
<keyword evidence="4 7" id="KW-0812">Transmembrane</keyword>
<dbReference type="InterPro" id="IPR011701">
    <property type="entry name" value="MFS"/>
</dbReference>
<accession>S8DVG4</accession>
<feature type="transmembrane region" description="Helical" evidence="7">
    <location>
        <begin position="303"/>
        <end position="322"/>
    </location>
</feature>
<feature type="transmembrane region" description="Helical" evidence="7">
    <location>
        <begin position="334"/>
        <end position="354"/>
    </location>
</feature>
<evidence type="ECO:0000256" key="7">
    <source>
        <dbReference type="SAM" id="Phobius"/>
    </source>
</evidence>
<protein>
    <recommendedName>
        <fullName evidence="8">Major facilitator superfamily (MFS) profile domain-containing protein</fullName>
    </recommendedName>
</protein>
<evidence type="ECO:0000259" key="8">
    <source>
        <dbReference type="PROSITE" id="PS50850"/>
    </source>
</evidence>
<dbReference type="Pfam" id="PF07690">
    <property type="entry name" value="MFS_1"/>
    <property type="match status" value="1"/>
</dbReference>
<evidence type="ECO:0000313" key="10">
    <source>
        <dbReference type="Proteomes" id="UP000015241"/>
    </source>
</evidence>
<evidence type="ECO:0000313" key="9">
    <source>
        <dbReference type="EMBL" id="EPS96602.1"/>
    </source>
</evidence>
<feature type="transmembrane region" description="Helical" evidence="7">
    <location>
        <begin position="170"/>
        <end position="192"/>
    </location>
</feature>
<evidence type="ECO:0000256" key="5">
    <source>
        <dbReference type="ARBA" id="ARBA00022989"/>
    </source>
</evidence>
<feature type="transmembrane region" description="Helical" evidence="7">
    <location>
        <begin position="204"/>
        <end position="226"/>
    </location>
</feature>
<dbReference type="Gene3D" id="1.20.1250.20">
    <property type="entry name" value="MFS general substrate transporter like domains"/>
    <property type="match status" value="1"/>
</dbReference>
<keyword evidence="3" id="KW-0813">Transport</keyword>
<keyword evidence="6 7" id="KW-0472">Membrane</keyword>
<evidence type="ECO:0000256" key="1">
    <source>
        <dbReference type="ARBA" id="ARBA00004127"/>
    </source>
</evidence>
<feature type="transmembrane region" description="Helical" evidence="7">
    <location>
        <begin position="374"/>
        <end position="394"/>
    </location>
</feature>
<feature type="transmembrane region" description="Helical" evidence="7">
    <location>
        <begin position="78"/>
        <end position="103"/>
    </location>
</feature>
<feature type="transmembrane region" description="Helical" evidence="7">
    <location>
        <begin position="268"/>
        <end position="291"/>
    </location>
</feature>
<proteinExistence type="inferred from homology"/>
<dbReference type="Proteomes" id="UP000015241">
    <property type="component" value="Unassembled WGS sequence"/>
</dbReference>
<dbReference type="eggNOG" id="KOG0254">
    <property type="taxonomic scope" value="Eukaryota"/>
</dbReference>
<evidence type="ECO:0000256" key="4">
    <source>
        <dbReference type="ARBA" id="ARBA00022692"/>
    </source>
</evidence>
<dbReference type="FunFam" id="1.20.1720.10:FF:000013">
    <property type="entry name" value="Related to multidrug resistance proteins"/>
    <property type="match status" value="1"/>
</dbReference>
<evidence type="ECO:0000256" key="2">
    <source>
        <dbReference type="ARBA" id="ARBA00008335"/>
    </source>
</evidence>